<protein>
    <submittedName>
        <fullName evidence="2">Uncharacterized protein LOC112552814</fullName>
    </submittedName>
</protein>
<evidence type="ECO:0000313" key="2">
    <source>
        <dbReference type="RefSeq" id="XP_025074705.1"/>
    </source>
</evidence>
<dbReference type="GeneID" id="112552814"/>
<organism evidence="1 2">
    <name type="scientific">Pogonomyrmex barbatus</name>
    <name type="common">red harvester ant</name>
    <dbReference type="NCBI Taxonomy" id="144034"/>
    <lineage>
        <taxon>Eukaryota</taxon>
        <taxon>Metazoa</taxon>
        <taxon>Ecdysozoa</taxon>
        <taxon>Arthropoda</taxon>
        <taxon>Hexapoda</taxon>
        <taxon>Insecta</taxon>
        <taxon>Pterygota</taxon>
        <taxon>Neoptera</taxon>
        <taxon>Endopterygota</taxon>
        <taxon>Hymenoptera</taxon>
        <taxon>Apocrita</taxon>
        <taxon>Aculeata</taxon>
        <taxon>Formicoidea</taxon>
        <taxon>Formicidae</taxon>
        <taxon>Myrmicinae</taxon>
        <taxon>Pogonomyrmex</taxon>
    </lineage>
</organism>
<evidence type="ECO:0000313" key="1">
    <source>
        <dbReference type="Proteomes" id="UP000504615"/>
    </source>
</evidence>
<dbReference type="Proteomes" id="UP000504615">
    <property type="component" value="Unplaced"/>
</dbReference>
<sequence length="154" mass="17509">MSSLTHSLRSRTSHNLYPRVTVRLTEKISTLLNEDRVKFHGFSTRPTLGSRHLSTKRVHEYAQKRAVDSESLHYHSVNNNNYLCCHASGTESDGIVPAAAATPVSLSRVENHCCATREITAYVNSYQFIKLSSGEKERRTFNRTKKVLSKRLLF</sequence>
<reference evidence="2" key="1">
    <citation type="submission" date="2025-08" db="UniProtKB">
        <authorList>
            <consortium name="RefSeq"/>
        </authorList>
    </citation>
    <scope>IDENTIFICATION</scope>
</reference>
<dbReference type="RefSeq" id="XP_025074705.1">
    <property type="nucleotide sequence ID" value="XM_025218920.1"/>
</dbReference>
<dbReference type="AlphaFoldDB" id="A0A8N1S7B5"/>
<keyword evidence="1" id="KW-1185">Reference proteome</keyword>
<gene>
    <name evidence="2" type="primary">LOC112552814</name>
</gene>
<proteinExistence type="predicted"/>
<name>A0A8N1S7B5_9HYME</name>
<accession>A0A8N1S7B5</accession>